<evidence type="ECO:0000256" key="5">
    <source>
        <dbReference type="SAM" id="MobiDB-lite"/>
    </source>
</evidence>
<dbReference type="RefSeq" id="XP_046076213.1">
    <property type="nucleotide sequence ID" value="XM_046222629.1"/>
</dbReference>
<keyword evidence="8" id="KW-1185">Reference proteome</keyword>
<dbReference type="CDD" id="cd00067">
    <property type="entry name" value="GAL4"/>
    <property type="match status" value="1"/>
</dbReference>
<comment type="caution">
    <text evidence="7">The sequence shown here is derived from an EMBL/GenBank/DDBJ whole genome shotgun (WGS) entry which is preliminary data.</text>
</comment>
<dbReference type="GO" id="GO:0008270">
    <property type="term" value="F:zinc ion binding"/>
    <property type="evidence" value="ECO:0007669"/>
    <property type="project" value="InterPro"/>
</dbReference>
<accession>A0AAD4KX73</accession>
<dbReference type="GeneID" id="70252915"/>
<dbReference type="SUPFAM" id="SSF57701">
    <property type="entry name" value="Zn2/Cys6 DNA-binding domain"/>
    <property type="match status" value="1"/>
</dbReference>
<dbReference type="AlphaFoldDB" id="A0AAD4KX73"/>
<dbReference type="GO" id="GO:0000981">
    <property type="term" value="F:DNA-binding transcription factor activity, RNA polymerase II-specific"/>
    <property type="evidence" value="ECO:0007669"/>
    <property type="project" value="InterPro"/>
</dbReference>
<dbReference type="PROSITE" id="PS00463">
    <property type="entry name" value="ZN2_CY6_FUNGAL_1"/>
    <property type="match status" value="1"/>
</dbReference>
<dbReference type="PROSITE" id="PS50048">
    <property type="entry name" value="ZN2_CY6_FUNGAL_2"/>
    <property type="match status" value="1"/>
</dbReference>
<feature type="domain" description="Zn(2)-C6 fungal-type" evidence="6">
    <location>
        <begin position="29"/>
        <end position="57"/>
    </location>
</feature>
<dbReference type="InterPro" id="IPR053175">
    <property type="entry name" value="DHMBA_Reg_Transcription_Factor"/>
</dbReference>
<reference evidence="7" key="1">
    <citation type="submission" date="2021-12" db="EMBL/GenBank/DDBJ databases">
        <title>Convergent genome expansion in fungi linked to evolution of root-endophyte symbiosis.</title>
        <authorList>
            <consortium name="DOE Joint Genome Institute"/>
            <person name="Ke Y.-H."/>
            <person name="Bonito G."/>
            <person name="Liao H.-L."/>
            <person name="Looney B."/>
            <person name="Rojas-Flechas A."/>
            <person name="Nash J."/>
            <person name="Hameed K."/>
            <person name="Schadt C."/>
            <person name="Martin F."/>
            <person name="Crous P.W."/>
            <person name="Miettinen O."/>
            <person name="Magnuson J.K."/>
            <person name="Labbe J."/>
            <person name="Jacobson D."/>
            <person name="Doktycz M.J."/>
            <person name="Veneault-Fourrey C."/>
            <person name="Kuo A."/>
            <person name="Mondo S."/>
            <person name="Calhoun S."/>
            <person name="Riley R."/>
            <person name="Ohm R."/>
            <person name="LaButti K."/>
            <person name="Andreopoulos B."/>
            <person name="Pangilinan J."/>
            <person name="Nolan M."/>
            <person name="Tritt A."/>
            <person name="Clum A."/>
            <person name="Lipzen A."/>
            <person name="Daum C."/>
            <person name="Barry K."/>
            <person name="Grigoriev I.V."/>
            <person name="Vilgalys R."/>
        </authorList>
    </citation>
    <scope>NUCLEOTIDE SEQUENCE</scope>
    <source>
        <strain evidence="7">PMI_201</strain>
    </source>
</reference>
<name>A0AAD4KX73_9EURO</name>
<evidence type="ECO:0000313" key="7">
    <source>
        <dbReference type="EMBL" id="KAH8703195.1"/>
    </source>
</evidence>
<feature type="region of interest" description="Disordered" evidence="5">
    <location>
        <begin position="79"/>
        <end position="109"/>
    </location>
</feature>
<dbReference type="EMBL" id="JAJTJA010000002">
    <property type="protein sequence ID" value="KAH8703195.1"/>
    <property type="molecule type" value="Genomic_DNA"/>
</dbReference>
<evidence type="ECO:0000256" key="4">
    <source>
        <dbReference type="ARBA" id="ARBA00023242"/>
    </source>
</evidence>
<keyword evidence="4" id="KW-0539">Nucleus</keyword>
<protein>
    <recommendedName>
        <fullName evidence="6">Zn(2)-C6 fungal-type domain-containing protein</fullName>
    </recommendedName>
</protein>
<evidence type="ECO:0000256" key="1">
    <source>
        <dbReference type="ARBA" id="ARBA00023015"/>
    </source>
</evidence>
<sequence>MNYCLLRFSSCNTGLGHRIMPNTGQPSFGCYNCRQRRIRCDLERPQCRRCLINGQTCRGYRDELAMRFRVDTVSSFHHKIGHDRRKRATKAGGQAVQNTEDSELQQETHKVHTIEHDTRKIHSNKTLSHRISFGRKVQQRKCFLDQHDAGSQSFSRQRYCLSQNLLQESWKDQAMPMAIHLFSSDMVNGDNASSFNFIPRLLSGVNEGSSIYYVGKTIGCSYLFHLARSSSTVTQILEYGNALSAINSALRDEEKSKRDDTLLSVWLLSVYEISWGTRHELLRIRDLAQFSTTQGEKLFFMVFNTIQCQAIMTGQDFPEERFTWIEEAYRRCEFSSYRHATTTVQNTIFATHCARICSLIRQLISTKDPNILLRNLSFILQNVDEVEKLANAFFSSDETYTEDLMEPSLAPCNLSDHIDFDYISHYLFRSIFRMYLSYYTLEFLNNALEAPACTSDQLTFMEQCRSRYIEEFQMTTSKALYIVVTTSGIGSVPSLNPFKGNAEEDDQRRPSHIVGLTDVIRVMGILVVIVRSSISLDWQRETAQRALISLNNMI</sequence>
<keyword evidence="2" id="KW-0238">DNA-binding</keyword>
<dbReference type="PANTHER" id="PTHR38791">
    <property type="entry name" value="ZN(II)2CYS6 TRANSCRIPTION FACTOR (EUROFUNG)-RELATED-RELATED"/>
    <property type="match status" value="1"/>
</dbReference>
<dbReference type="InterPro" id="IPR036864">
    <property type="entry name" value="Zn2-C6_fun-type_DNA-bd_sf"/>
</dbReference>
<dbReference type="Gene3D" id="4.10.240.10">
    <property type="entry name" value="Zn(2)-C6 fungal-type DNA-binding domain"/>
    <property type="match status" value="1"/>
</dbReference>
<gene>
    <name evidence="7" type="ORF">BGW36DRAFT_83850</name>
</gene>
<dbReference type="Proteomes" id="UP001201262">
    <property type="component" value="Unassembled WGS sequence"/>
</dbReference>
<dbReference type="GO" id="GO:0003677">
    <property type="term" value="F:DNA binding"/>
    <property type="evidence" value="ECO:0007669"/>
    <property type="project" value="UniProtKB-KW"/>
</dbReference>
<dbReference type="InterPro" id="IPR001138">
    <property type="entry name" value="Zn2Cys6_DnaBD"/>
</dbReference>
<evidence type="ECO:0000256" key="3">
    <source>
        <dbReference type="ARBA" id="ARBA00023163"/>
    </source>
</evidence>
<dbReference type="PANTHER" id="PTHR38791:SF5">
    <property type="entry name" value="TRANSCRIPTION FACTOR DBAG-RELATED"/>
    <property type="match status" value="1"/>
</dbReference>
<dbReference type="SMART" id="SM00066">
    <property type="entry name" value="GAL4"/>
    <property type="match status" value="1"/>
</dbReference>
<keyword evidence="1" id="KW-0805">Transcription regulation</keyword>
<dbReference type="Pfam" id="PF00172">
    <property type="entry name" value="Zn_clus"/>
    <property type="match status" value="1"/>
</dbReference>
<organism evidence="7 8">
    <name type="scientific">Talaromyces proteolyticus</name>
    <dbReference type="NCBI Taxonomy" id="1131652"/>
    <lineage>
        <taxon>Eukaryota</taxon>
        <taxon>Fungi</taxon>
        <taxon>Dikarya</taxon>
        <taxon>Ascomycota</taxon>
        <taxon>Pezizomycotina</taxon>
        <taxon>Eurotiomycetes</taxon>
        <taxon>Eurotiomycetidae</taxon>
        <taxon>Eurotiales</taxon>
        <taxon>Trichocomaceae</taxon>
        <taxon>Talaromyces</taxon>
        <taxon>Talaromyces sect. Bacilispori</taxon>
    </lineage>
</organism>
<keyword evidence="3" id="KW-0804">Transcription</keyword>
<feature type="compositionally biased region" description="Basic residues" evidence="5">
    <location>
        <begin position="79"/>
        <end position="89"/>
    </location>
</feature>
<evidence type="ECO:0000259" key="6">
    <source>
        <dbReference type="PROSITE" id="PS50048"/>
    </source>
</evidence>
<evidence type="ECO:0000256" key="2">
    <source>
        <dbReference type="ARBA" id="ARBA00023125"/>
    </source>
</evidence>
<evidence type="ECO:0000313" key="8">
    <source>
        <dbReference type="Proteomes" id="UP001201262"/>
    </source>
</evidence>
<proteinExistence type="predicted"/>